<dbReference type="GO" id="GO:0051539">
    <property type="term" value="F:4 iron, 4 sulfur cluster binding"/>
    <property type="evidence" value="ECO:0007669"/>
    <property type="project" value="TreeGrafter"/>
</dbReference>
<dbReference type="Pfam" id="PF01521">
    <property type="entry name" value="Fe-S_biosyn"/>
    <property type="match status" value="1"/>
</dbReference>
<feature type="region of interest" description="Disordered" evidence="2">
    <location>
        <begin position="50"/>
        <end position="83"/>
    </location>
</feature>
<dbReference type="STRING" id="741276.A0A2S5B9J3"/>
<organism evidence="4 5">
    <name type="scientific">Rhodotorula taiwanensis</name>
    <dbReference type="NCBI Taxonomy" id="741276"/>
    <lineage>
        <taxon>Eukaryota</taxon>
        <taxon>Fungi</taxon>
        <taxon>Dikarya</taxon>
        <taxon>Basidiomycota</taxon>
        <taxon>Pucciniomycotina</taxon>
        <taxon>Microbotryomycetes</taxon>
        <taxon>Sporidiobolales</taxon>
        <taxon>Sporidiobolaceae</taxon>
        <taxon>Rhodotorula</taxon>
    </lineage>
</organism>
<dbReference type="FunFam" id="2.60.300.12:FF:000010">
    <property type="entry name" value="Unplaced genomic scaffold supercont1.5, whole genome shotgun sequence"/>
    <property type="match status" value="1"/>
</dbReference>
<comment type="similarity">
    <text evidence="1">Belongs to the HesB/IscA family.</text>
</comment>
<accession>A0A2S5B9J3</accession>
<evidence type="ECO:0000256" key="1">
    <source>
        <dbReference type="ARBA" id="ARBA00006718"/>
    </source>
</evidence>
<dbReference type="GO" id="GO:0016226">
    <property type="term" value="P:iron-sulfur cluster assembly"/>
    <property type="evidence" value="ECO:0007669"/>
    <property type="project" value="InterPro"/>
</dbReference>
<dbReference type="Gene3D" id="2.60.300.12">
    <property type="entry name" value="HesB-like domain"/>
    <property type="match status" value="1"/>
</dbReference>
<dbReference type="NCBIfam" id="TIGR00049">
    <property type="entry name" value="iron-sulfur cluster assembly accessory protein"/>
    <property type="match status" value="1"/>
</dbReference>
<dbReference type="InterPro" id="IPR016092">
    <property type="entry name" value="ATAP"/>
</dbReference>
<proteinExistence type="inferred from homology"/>
<evidence type="ECO:0000313" key="5">
    <source>
        <dbReference type="Proteomes" id="UP000237144"/>
    </source>
</evidence>
<evidence type="ECO:0000256" key="2">
    <source>
        <dbReference type="SAM" id="MobiDB-lite"/>
    </source>
</evidence>
<dbReference type="InterPro" id="IPR035903">
    <property type="entry name" value="HesB-like_dom_sf"/>
</dbReference>
<dbReference type="Proteomes" id="UP000237144">
    <property type="component" value="Unassembled WGS sequence"/>
</dbReference>
<protein>
    <recommendedName>
        <fullName evidence="3">Core domain-containing protein</fullName>
    </recommendedName>
</protein>
<dbReference type="PANTHER" id="PTHR43011">
    <property type="entry name" value="IRON-SULFUR CLUSTER ASSEMBLY 2 HOMOLOG, MITOCHONDRIAL"/>
    <property type="match status" value="1"/>
</dbReference>
<dbReference type="PANTHER" id="PTHR43011:SF1">
    <property type="entry name" value="IRON-SULFUR CLUSTER ASSEMBLY 2 HOMOLOG, MITOCHONDRIAL"/>
    <property type="match status" value="1"/>
</dbReference>
<comment type="caution">
    <text evidence="4">The sequence shown here is derived from an EMBL/GenBank/DDBJ whole genome shotgun (WGS) entry which is preliminary data.</text>
</comment>
<evidence type="ECO:0000259" key="3">
    <source>
        <dbReference type="Pfam" id="PF01521"/>
    </source>
</evidence>
<name>A0A2S5B9J3_9BASI</name>
<dbReference type="GO" id="GO:0051537">
    <property type="term" value="F:2 iron, 2 sulfur cluster binding"/>
    <property type="evidence" value="ECO:0007669"/>
    <property type="project" value="TreeGrafter"/>
</dbReference>
<reference evidence="4 5" key="1">
    <citation type="journal article" date="2018" name="Front. Microbiol.">
        <title>Prospects for Fungal Bioremediation of Acidic Radioactive Waste Sites: Characterization and Genome Sequence of Rhodotorula taiwanensis MD1149.</title>
        <authorList>
            <person name="Tkavc R."/>
            <person name="Matrosova V.Y."/>
            <person name="Grichenko O.E."/>
            <person name="Gostincar C."/>
            <person name="Volpe R.P."/>
            <person name="Klimenkova P."/>
            <person name="Gaidamakova E.K."/>
            <person name="Zhou C.E."/>
            <person name="Stewart B.J."/>
            <person name="Lyman M.G."/>
            <person name="Malfatti S.A."/>
            <person name="Rubinfeld B."/>
            <person name="Courtot M."/>
            <person name="Singh J."/>
            <person name="Dalgard C.L."/>
            <person name="Hamilton T."/>
            <person name="Frey K.G."/>
            <person name="Gunde-Cimerman N."/>
            <person name="Dugan L."/>
            <person name="Daly M.J."/>
        </authorList>
    </citation>
    <scope>NUCLEOTIDE SEQUENCE [LARGE SCALE GENOMIC DNA]</scope>
    <source>
        <strain evidence="4 5">MD1149</strain>
    </source>
</reference>
<feature type="compositionally biased region" description="Low complexity" evidence="2">
    <location>
        <begin position="60"/>
        <end position="77"/>
    </location>
</feature>
<keyword evidence="5" id="KW-1185">Reference proteome</keyword>
<sequence>MTSTCRLCAAQLARTVSKPTAVARSTAVLASSSSPASNASRLVRRATPVSPWSPVRSMHSSPARASALLSATRSPRAPLLSSTRMSPRRNIACVAEAPENPSEDFEPVEEEMQEGERLEMHLTDAAIKQIERAQGKANDPTLALRLVVESGGCHGYQYKMQVTNKRDSDDYRFAPPIETTASLLVDSASLPLVKGSTIDYATELIGSAFRIRDNPQSKDAGCGCGVSWELKDM</sequence>
<evidence type="ECO:0000313" key="4">
    <source>
        <dbReference type="EMBL" id="POY73443.1"/>
    </source>
</evidence>
<gene>
    <name evidence="4" type="ORF">BMF94_3380</name>
</gene>
<dbReference type="InterPro" id="IPR000361">
    <property type="entry name" value="ATAP_core_dom"/>
</dbReference>
<dbReference type="GO" id="GO:0005506">
    <property type="term" value="F:iron ion binding"/>
    <property type="evidence" value="ECO:0007669"/>
    <property type="project" value="TreeGrafter"/>
</dbReference>
<dbReference type="GO" id="GO:0005739">
    <property type="term" value="C:mitochondrion"/>
    <property type="evidence" value="ECO:0007669"/>
    <property type="project" value="TreeGrafter"/>
</dbReference>
<dbReference type="SUPFAM" id="SSF89360">
    <property type="entry name" value="HesB-like domain"/>
    <property type="match status" value="1"/>
</dbReference>
<dbReference type="EMBL" id="PJQD01000036">
    <property type="protein sequence ID" value="POY73443.1"/>
    <property type="molecule type" value="Genomic_DNA"/>
</dbReference>
<feature type="domain" description="Core" evidence="3">
    <location>
        <begin position="119"/>
        <end position="224"/>
    </location>
</feature>
<dbReference type="AlphaFoldDB" id="A0A2S5B9J3"/>
<dbReference type="OrthoDB" id="1938621at2759"/>